<accession>A0A2R6C0V6</accession>
<evidence type="ECO:0000259" key="1">
    <source>
        <dbReference type="Pfam" id="PF09851"/>
    </source>
</evidence>
<dbReference type="EMBL" id="NEXO01000060">
    <property type="protein sequence ID" value="PSO04483.1"/>
    <property type="molecule type" value="Genomic_DNA"/>
</dbReference>
<evidence type="ECO:0000313" key="3">
    <source>
        <dbReference type="Proteomes" id="UP000241886"/>
    </source>
</evidence>
<name>A0A2R6C0V6_9ARCH</name>
<feature type="non-terminal residue" evidence="2">
    <location>
        <position position="1"/>
    </location>
</feature>
<protein>
    <recommendedName>
        <fullName evidence="1">SHOCT domain-containing protein</fullName>
    </recommendedName>
</protein>
<dbReference type="InterPro" id="IPR018649">
    <property type="entry name" value="SHOCT"/>
</dbReference>
<proteinExistence type="predicted"/>
<reference evidence="2 3" key="1">
    <citation type="submission" date="2017-04" db="EMBL/GenBank/DDBJ databases">
        <title>Novel microbial lineages endemic to geothermal iron-oxide mats fill important gaps in the evolutionary history of Archaea.</title>
        <authorList>
            <person name="Jay Z.J."/>
            <person name="Beam J.P."/>
            <person name="Dlakic M."/>
            <person name="Rusch D.B."/>
            <person name="Kozubal M.A."/>
            <person name="Inskeep W.P."/>
        </authorList>
    </citation>
    <scope>NUCLEOTIDE SEQUENCE [LARGE SCALE GENOMIC DNA]</scope>
    <source>
        <strain evidence="2">ECH_B_SAG-G16</strain>
    </source>
</reference>
<organism evidence="2 3">
    <name type="scientific">Candidatus Marsarchaeota G2 archaeon ECH_B_SAG-G16</name>
    <dbReference type="NCBI Taxonomy" id="1978167"/>
    <lineage>
        <taxon>Archaea</taxon>
        <taxon>Candidatus Marsarchaeota</taxon>
        <taxon>Candidatus Marsarchaeota group 2</taxon>
    </lineage>
</organism>
<feature type="domain" description="SHOCT" evidence="1">
    <location>
        <begin position="17"/>
        <end position="43"/>
    </location>
</feature>
<gene>
    <name evidence="2" type="ORF">B9Q13_04440</name>
</gene>
<sequence>GQAGRVNAQVQNVSVAEELEKLAQLREKGVITEEEFQELKAKLIKSQQNF</sequence>
<dbReference type="Pfam" id="PF09851">
    <property type="entry name" value="SHOCT"/>
    <property type="match status" value="1"/>
</dbReference>
<evidence type="ECO:0000313" key="2">
    <source>
        <dbReference type="EMBL" id="PSO04483.1"/>
    </source>
</evidence>
<comment type="caution">
    <text evidence="2">The sequence shown here is derived from an EMBL/GenBank/DDBJ whole genome shotgun (WGS) entry which is preliminary data.</text>
</comment>
<dbReference type="Proteomes" id="UP000241886">
    <property type="component" value="Unassembled WGS sequence"/>
</dbReference>
<dbReference type="AlphaFoldDB" id="A0A2R6C0V6"/>